<comment type="caution">
    <text evidence="3">The sequence shown here is derived from an EMBL/GenBank/DDBJ whole genome shotgun (WGS) entry which is preliminary data.</text>
</comment>
<dbReference type="InterPro" id="IPR001279">
    <property type="entry name" value="Metallo-B-lactamas"/>
</dbReference>
<sequence>MMKDFKQSLLSVASLVIVLGTSAASHAQDDDFSHVEIETIPVAEDIYMLVGEGGNIGILAGEEGVFMVDNQFAPLTEKITDVIAAITPEPIRFLVNTHWHFDHTGGNENFGNAGTVIVAHDEVYARMSTDQFIQAFQLAFPASPPAALPVITFNDTVTFRLNGQTINIFHVEPAHTDGDSIVHFVEADVIHAGDIYFNGIYPFIDSDSSGGSVTGMIAATERLLALADEDTKIIPGHGPLSNRAELEAYLRMLVDVRLRTESAIAQGLTLEEFIASNPTADYDEALGRSFISPEQFQTIFYQDLAKQDLDI</sequence>
<gene>
    <name evidence="3" type="ORF">HLUCCA11_20670</name>
</gene>
<dbReference type="STRING" id="1666911.HLUCCA11_20670"/>
<evidence type="ECO:0000256" key="1">
    <source>
        <dbReference type="SAM" id="SignalP"/>
    </source>
</evidence>
<protein>
    <submittedName>
        <fullName evidence="3">Zn-dependent hydrolase</fullName>
    </submittedName>
</protein>
<dbReference type="PANTHER" id="PTHR42951:SF4">
    <property type="entry name" value="ACYL-COENZYME A THIOESTERASE MBLAC2"/>
    <property type="match status" value="1"/>
</dbReference>
<evidence type="ECO:0000259" key="2">
    <source>
        <dbReference type="SMART" id="SM00849"/>
    </source>
</evidence>
<dbReference type="Proteomes" id="UP000050465">
    <property type="component" value="Unassembled WGS sequence"/>
</dbReference>
<dbReference type="PANTHER" id="PTHR42951">
    <property type="entry name" value="METALLO-BETA-LACTAMASE DOMAIN-CONTAINING"/>
    <property type="match status" value="1"/>
</dbReference>
<feature type="signal peptide" evidence="1">
    <location>
        <begin position="1"/>
        <end position="27"/>
    </location>
</feature>
<organism evidence="3 4">
    <name type="scientific">Phormidesmis priestleyi Ana</name>
    <dbReference type="NCBI Taxonomy" id="1666911"/>
    <lineage>
        <taxon>Bacteria</taxon>
        <taxon>Bacillati</taxon>
        <taxon>Cyanobacteriota</taxon>
        <taxon>Cyanophyceae</taxon>
        <taxon>Leptolyngbyales</taxon>
        <taxon>Leptolyngbyaceae</taxon>
        <taxon>Phormidesmis</taxon>
    </lineage>
</organism>
<dbReference type="InterPro" id="IPR050855">
    <property type="entry name" value="NDM-1-like"/>
</dbReference>
<keyword evidence="3" id="KW-0378">Hydrolase</keyword>
<evidence type="ECO:0000313" key="3">
    <source>
        <dbReference type="EMBL" id="KPQ32744.1"/>
    </source>
</evidence>
<dbReference type="GO" id="GO:0016787">
    <property type="term" value="F:hydrolase activity"/>
    <property type="evidence" value="ECO:0007669"/>
    <property type="project" value="UniProtKB-KW"/>
</dbReference>
<accession>A0A0P8BG81</accession>
<dbReference type="Gene3D" id="3.60.15.10">
    <property type="entry name" value="Ribonuclease Z/Hydroxyacylglutathione hydrolase-like"/>
    <property type="match status" value="1"/>
</dbReference>
<dbReference type="CDD" id="cd16282">
    <property type="entry name" value="metallo-hydrolase-like_MBL-fold"/>
    <property type="match status" value="1"/>
</dbReference>
<dbReference type="SUPFAM" id="SSF56281">
    <property type="entry name" value="Metallo-hydrolase/oxidoreductase"/>
    <property type="match status" value="1"/>
</dbReference>
<proteinExistence type="predicted"/>
<dbReference type="AlphaFoldDB" id="A0A0P8BG81"/>
<evidence type="ECO:0000313" key="4">
    <source>
        <dbReference type="Proteomes" id="UP000050465"/>
    </source>
</evidence>
<dbReference type="EMBL" id="LJZR01000047">
    <property type="protein sequence ID" value="KPQ32744.1"/>
    <property type="molecule type" value="Genomic_DNA"/>
</dbReference>
<dbReference type="InterPro" id="IPR036866">
    <property type="entry name" value="RibonucZ/Hydroxyglut_hydro"/>
</dbReference>
<reference evidence="3 4" key="1">
    <citation type="submission" date="2015-09" db="EMBL/GenBank/DDBJ databases">
        <title>Identification and resolution of microdiversity through metagenomic sequencing of parallel consortia.</title>
        <authorList>
            <person name="Nelson W.C."/>
            <person name="Romine M.F."/>
            <person name="Lindemann S.R."/>
        </authorList>
    </citation>
    <scope>NUCLEOTIDE SEQUENCE [LARGE SCALE GENOMIC DNA]</scope>
    <source>
        <strain evidence="3">Ana</strain>
    </source>
</reference>
<feature type="chain" id="PRO_5006148442" evidence="1">
    <location>
        <begin position="28"/>
        <end position="311"/>
    </location>
</feature>
<dbReference type="Pfam" id="PF00753">
    <property type="entry name" value="Lactamase_B"/>
    <property type="match status" value="1"/>
</dbReference>
<dbReference type="SMART" id="SM00849">
    <property type="entry name" value="Lactamase_B"/>
    <property type="match status" value="1"/>
</dbReference>
<keyword evidence="1" id="KW-0732">Signal</keyword>
<name>A0A0P8BG81_9CYAN</name>
<feature type="domain" description="Metallo-beta-lactamase" evidence="2">
    <location>
        <begin position="53"/>
        <end position="237"/>
    </location>
</feature>